<dbReference type="InterPro" id="IPR002252">
    <property type="entry name" value="Glyco_hydro_36"/>
</dbReference>
<dbReference type="SUPFAM" id="SSF51445">
    <property type="entry name" value="(Trans)glycosidases"/>
    <property type="match status" value="1"/>
</dbReference>
<evidence type="ECO:0000313" key="5">
    <source>
        <dbReference type="Proteomes" id="UP000727993"/>
    </source>
</evidence>
<dbReference type="GO" id="GO:0004557">
    <property type="term" value="F:alpha-galactosidase activity"/>
    <property type="evidence" value="ECO:0007669"/>
    <property type="project" value="InterPro"/>
</dbReference>
<feature type="region of interest" description="Disordered" evidence="3">
    <location>
        <begin position="540"/>
        <end position="589"/>
    </location>
</feature>
<reference evidence="4 5" key="1">
    <citation type="submission" date="2020-10" db="EMBL/GenBank/DDBJ databases">
        <title>Connecting structure to function with the recovery of over 1000 high-quality activated sludge metagenome-assembled genomes encoding full-length rRNA genes using long-read sequencing.</title>
        <authorList>
            <person name="Singleton C.M."/>
            <person name="Petriglieri F."/>
            <person name="Kristensen J.M."/>
            <person name="Kirkegaard R.H."/>
            <person name="Michaelsen T.Y."/>
            <person name="Andersen M.H."/>
            <person name="Karst S.M."/>
            <person name="Dueholm M.S."/>
            <person name="Nielsen P.H."/>
            <person name="Albertsen M."/>
        </authorList>
    </citation>
    <scope>NUCLEOTIDE SEQUENCE [LARGE SCALE GENOMIC DNA]</scope>
    <source>
        <strain evidence="4">Lyne_18-Q3-R50-59_MAXAC.006</strain>
    </source>
</reference>
<dbReference type="Proteomes" id="UP000727993">
    <property type="component" value="Unassembled WGS sequence"/>
</dbReference>
<dbReference type="PANTHER" id="PTHR43053">
    <property type="entry name" value="GLYCOSIDASE FAMILY 31"/>
    <property type="match status" value="1"/>
</dbReference>
<dbReference type="Pfam" id="PF02065">
    <property type="entry name" value="Melibiase"/>
    <property type="match status" value="1"/>
</dbReference>
<organism evidence="4 5">
    <name type="scientific">Candidatus Neomicrothrix subdominans</name>
    <dbReference type="NCBI Taxonomy" id="2954438"/>
    <lineage>
        <taxon>Bacteria</taxon>
        <taxon>Bacillati</taxon>
        <taxon>Actinomycetota</taxon>
        <taxon>Acidimicrobiia</taxon>
        <taxon>Acidimicrobiales</taxon>
        <taxon>Microthrixaceae</taxon>
        <taxon>Candidatus Neomicrothrix</taxon>
    </lineage>
</organism>
<dbReference type="CDD" id="cd14791">
    <property type="entry name" value="GH36"/>
    <property type="match status" value="1"/>
</dbReference>
<accession>A0A936NAK3</accession>
<proteinExistence type="predicted"/>
<evidence type="ECO:0000256" key="3">
    <source>
        <dbReference type="SAM" id="MobiDB-lite"/>
    </source>
</evidence>
<dbReference type="InterPro" id="IPR013785">
    <property type="entry name" value="Aldolase_TIM"/>
</dbReference>
<evidence type="ECO:0000256" key="2">
    <source>
        <dbReference type="ARBA" id="ARBA00023295"/>
    </source>
</evidence>
<dbReference type="AlphaFoldDB" id="A0A936NAK3"/>
<dbReference type="InterPro" id="IPR050985">
    <property type="entry name" value="Alpha-glycosidase_related"/>
</dbReference>
<dbReference type="GO" id="GO:0016052">
    <property type="term" value="P:carbohydrate catabolic process"/>
    <property type="evidence" value="ECO:0007669"/>
    <property type="project" value="InterPro"/>
</dbReference>
<name>A0A936NAK3_9ACTN</name>
<sequence length="589" mass="63097">MAIVNERWLEGARVVVRRPGVAESAAALDGDSIALGGVVIRCDATADGWTWSVHNPGSEPVELDAVAVDIELGRAGEDVSVFCHGYQSWLPSRGQRLGVDCDDTNAPDSTEYVRPSFHADPGVAPEGWLRSEQVVVADLGQGEPLVQLGFLGGTTHEGTFWLYREGGTVRLRAEAWLGGVQLPGGSTRTLHPVATASGVDAHRLLAGWADRVGAAEGALTSGAYTVGWCSWYHYFERVTEDDIASNLAAATEGGWPFDVFQVDDGFQAHIGDWLTTNDSFPSGLAPLATSIAAAGFTPGIWIAPFLAHPDSQLAKDHPDWVPRHADGNPLVGMFNPIWDGMVWQLDVTMPEVLEHLESVAAELVRLGFTYLKLDFTFSSTFRGAYFDPTKTPAERVRMGYDAIRRGAGDDAYILGCGAPLASTVGLVDAMRIGSDVAPYWLPRDPEPGTEYQAPSVRNAYINTVSRTWQHRRLWQNDPDCLMLRHSETDLTDVEIATWSAAVAVSGGLALVSDDLALLGERERALLDRVIEVGRAADAASLGPDEPRCDDLMRPGGPTSISGGGASMTADPERPVPSFGGTATGFGTDS</sequence>
<gene>
    <name evidence="4" type="ORF">IPN02_01410</name>
</gene>
<dbReference type="InterPro" id="IPR017853">
    <property type="entry name" value="GH"/>
</dbReference>
<dbReference type="EMBL" id="JADJZA010000001">
    <property type="protein sequence ID" value="MBK9295537.1"/>
    <property type="molecule type" value="Genomic_DNA"/>
</dbReference>
<dbReference type="Gene3D" id="3.20.20.70">
    <property type="entry name" value="Aldolase class I"/>
    <property type="match status" value="1"/>
</dbReference>
<evidence type="ECO:0000256" key="1">
    <source>
        <dbReference type="ARBA" id="ARBA00022801"/>
    </source>
</evidence>
<dbReference type="PANTHER" id="PTHR43053:SF3">
    <property type="entry name" value="ALPHA-GALACTOSIDASE C-RELATED"/>
    <property type="match status" value="1"/>
</dbReference>
<evidence type="ECO:0000313" key="4">
    <source>
        <dbReference type="EMBL" id="MBK9295537.1"/>
    </source>
</evidence>
<keyword evidence="2" id="KW-0326">Glycosidase</keyword>
<comment type="caution">
    <text evidence="4">The sequence shown here is derived from an EMBL/GenBank/DDBJ whole genome shotgun (WGS) entry which is preliminary data.</text>
</comment>
<protein>
    <submittedName>
        <fullName evidence="4">Alpha-galactosidase</fullName>
    </submittedName>
</protein>
<keyword evidence="1" id="KW-0378">Hydrolase</keyword>